<accession>A0ABS8ELG8</accession>
<dbReference type="InterPro" id="IPR021109">
    <property type="entry name" value="Peptidase_aspartic_dom_sf"/>
</dbReference>
<reference evidence="2" key="1">
    <citation type="submission" date="2021-03" db="EMBL/GenBank/DDBJ databases">
        <title>Genome of Cognatishimia sp. F0-27.</title>
        <authorList>
            <person name="Ping X."/>
        </authorList>
    </citation>
    <scope>NUCLEOTIDE SEQUENCE [LARGE SCALE GENOMIC DNA]</scope>
    <source>
        <strain evidence="2">E313</strain>
    </source>
</reference>
<dbReference type="EMBL" id="JAFMPT010000005">
    <property type="protein sequence ID" value="MCC1484051.1"/>
    <property type="molecule type" value="Genomic_DNA"/>
</dbReference>
<dbReference type="RefSeq" id="WP_227476499.1">
    <property type="nucleotide sequence ID" value="NZ_JAFMPT010000005.1"/>
</dbReference>
<sequence length="295" mass="32972">MNTSIKTSNLVLTALLLLLTLNCSVVKDQKRGSVSPNTFHYKTDFTSIKSIIVLPVKVDGVSKNFLFDTGAQLSIIQRKELVGKTGKVIGASNRKALFGSEVVSSIKIGNIDFKNTYALNRDLADLKEKVPNFGGIVGQPIIKKANWLINYPKREIEISNKHLVDDTYRSIKIKREGGSPYTYITINGQKYKAVIDLGSSSKGLNIPKDHPLAEKILSTYNFTDNEREIYTIGGNQMVKEKIGTVPSILLGDIEFKNVLTDIRHSSQLRLGIGFFKDYSIYIDNINGDYKIKKHR</sequence>
<organism evidence="1 2">
    <name type="scientific">Winogradskyella immobilis</name>
    <dbReference type="NCBI Taxonomy" id="2816852"/>
    <lineage>
        <taxon>Bacteria</taxon>
        <taxon>Pseudomonadati</taxon>
        <taxon>Bacteroidota</taxon>
        <taxon>Flavobacteriia</taxon>
        <taxon>Flavobacteriales</taxon>
        <taxon>Flavobacteriaceae</taxon>
        <taxon>Winogradskyella</taxon>
    </lineage>
</organism>
<protein>
    <submittedName>
        <fullName evidence="1">Retropepsin-like domain-containing protein</fullName>
    </submittedName>
</protein>
<name>A0ABS8ELG8_9FLAO</name>
<dbReference type="Proteomes" id="UP000778797">
    <property type="component" value="Unassembled WGS sequence"/>
</dbReference>
<dbReference type="InterPro" id="IPR001969">
    <property type="entry name" value="Aspartic_peptidase_AS"/>
</dbReference>
<keyword evidence="2" id="KW-1185">Reference proteome</keyword>
<reference evidence="2" key="2">
    <citation type="submission" date="2023-07" db="EMBL/GenBank/DDBJ databases">
        <title>Genome of Winogradskyella sp. E313.</title>
        <authorList>
            <person name="Zhou Y."/>
        </authorList>
    </citation>
    <scope>NUCLEOTIDE SEQUENCE [LARGE SCALE GENOMIC DNA]</scope>
    <source>
        <strain evidence="2">E313</strain>
    </source>
</reference>
<dbReference type="SUPFAM" id="SSF50630">
    <property type="entry name" value="Acid proteases"/>
    <property type="match status" value="1"/>
</dbReference>
<comment type="caution">
    <text evidence="1">The sequence shown here is derived from an EMBL/GenBank/DDBJ whole genome shotgun (WGS) entry which is preliminary data.</text>
</comment>
<proteinExistence type="predicted"/>
<dbReference type="PROSITE" id="PS00141">
    <property type="entry name" value="ASP_PROTEASE"/>
    <property type="match status" value="1"/>
</dbReference>
<evidence type="ECO:0000313" key="1">
    <source>
        <dbReference type="EMBL" id="MCC1484051.1"/>
    </source>
</evidence>
<evidence type="ECO:0000313" key="2">
    <source>
        <dbReference type="Proteomes" id="UP000778797"/>
    </source>
</evidence>
<dbReference type="Gene3D" id="2.40.70.10">
    <property type="entry name" value="Acid Proteases"/>
    <property type="match status" value="2"/>
</dbReference>
<gene>
    <name evidence="1" type="ORF">J1C55_05560</name>
</gene>